<name>A0A2I1HJ98_9GLOM</name>
<evidence type="ECO:0000313" key="2">
    <source>
        <dbReference type="EMBL" id="PKY58958.1"/>
    </source>
</evidence>
<dbReference type="AlphaFoldDB" id="A0A2I1HJ98"/>
<dbReference type="EMBL" id="LLXI01003276">
    <property type="protein sequence ID" value="PKY58958.1"/>
    <property type="molecule type" value="Genomic_DNA"/>
</dbReference>
<keyword evidence="2" id="KW-0418">Kinase</keyword>
<protein>
    <submittedName>
        <fullName evidence="2">Kinase-like protein</fullName>
    </submittedName>
</protein>
<dbReference type="InterPro" id="IPR051681">
    <property type="entry name" value="Ser/Thr_Kinases-Pseudokinases"/>
</dbReference>
<dbReference type="InterPro" id="IPR000719">
    <property type="entry name" value="Prot_kinase_dom"/>
</dbReference>
<evidence type="ECO:0000259" key="1">
    <source>
        <dbReference type="PROSITE" id="PS50011"/>
    </source>
</evidence>
<dbReference type="VEuPathDB" id="FungiDB:FUN_018724"/>
<dbReference type="Gene3D" id="1.10.510.10">
    <property type="entry name" value="Transferase(Phosphotransferase) domain 1"/>
    <property type="match status" value="1"/>
</dbReference>
<dbReference type="GO" id="GO:0005524">
    <property type="term" value="F:ATP binding"/>
    <property type="evidence" value="ECO:0007669"/>
    <property type="project" value="InterPro"/>
</dbReference>
<dbReference type="Pfam" id="PF00069">
    <property type="entry name" value="Pkinase"/>
    <property type="match status" value="1"/>
</dbReference>
<reference evidence="2 3" key="1">
    <citation type="submission" date="2015-10" db="EMBL/GenBank/DDBJ databases">
        <title>Genome analyses suggest a sexual origin of heterokaryosis in a supposedly ancient asexual fungus.</title>
        <authorList>
            <person name="Ropars J."/>
            <person name="Sedzielewska K."/>
            <person name="Noel J."/>
            <person name="Charron P."/>
            <person name="Farinelli L."/>
            <person name="Marton T."/>
            <person name="Kruger M."/>
            <person name="Pelin A."/>
            <person name="Brachmann A."/>
            <person name="Corradi N."/>
        </authorList>
    </citation>
    <scope>NUCLEOTIDE SEQUENCE [LARGE SCALE GENOMIC DNA]</scope>
    <source>
        <strain evidence="2 3">A4</strain>
    </source>
</reference>
<dbReference type="GO" id="GO:0004674">
    <property type="term" value="F:protein serine/threonine kinase activity"/>
    <property type="evidence" value="ECO:0007669"/>
    <property type="project" value="TreeGrafter"/>
</dbReference>
<dbReference type="Proteomes" id="UP000234323">
    <property type="component" value="Unassembled WGS sequence"/>
</dbReference>
<dbReference type="VEuPathDB" id="FungiDB:RhiirA1_461518"/>
<comment type="caution">
    <text evidence="2">The sequence shown here is derived from an EMBL/GenBank/DDBJ whole genome shotgun (WGS) entry which is preliminary data.</text>
</comment>
<dbReference type="SUPFAM" id="SSF56112">
    <property type="entry name" value="Protein kinase-like (PK-like)"/>
    <property type="match status" value="1"/>
</dbReference>
<feature type="domain" description="Protein kinase" evidence="1">
    <location>
        <begin position="137"/>
        <end position="435"/>
    </location>
</feature>
<keyword evidence="3" id="KW-1185">Reference proteome</keyword>
<gene>
    <name evidence="2" type="ORF">RhiirA4_550217</name>
</gene>
<dbReference type="PANTHER" id="PTHR44329">
    <property type="entry name" value="SERINE/THREONINE-PROTEIN KINASE TNNI3K-RELATED"/>
    <property type="match status" value="1"/>
</dbReference>
<keyword evidence="2" id="KW-0808">Transferase</keyword>
<sequence length="507" mass="59369">MKSLFSLINPIKKTKDIHDEKANEIKTYPKKSIQDNKKKITNRYQEMIKNDKKLITKPEGTSIIKPMELRLKYGSCLSCYRVLNVGDWCKVCETRKFEQNFKNWTSGYPKIDQLIRESQLNAIDGLDYFEWIDYEEIMNVEYITEGAFGKIFKGKWTRGPKHQLHSVSRDWTNVPDTTVALKEIKSIDWKNIPSKSENASLEMSEDEKEFNQFLNEVQNHQKFLRNDENHVLRCFGITKSPGDDIEITKWLKDESSCSKKRPKSNSYIMVMKWANDRDLLNYIENKVYDEKFTWYRRLEILEELSGALDIIHSKDMVHKDLHCGNILMDDEDKFQFPAISDLGLCGGSSKTSEIPKGVFSFIAPEHLNGSSKFTTASDIYKYKHDPLALIMNVLEGYRPEISKDIPKSYADLMKRCWDDDLKKRPKASELRNLFLEWKKHYHSNNSEFLIAEKVRLNRIKNPDLFDDVFGNQVYKKSKFNSYAGFENASPSNIFEEFEKIDFGKVEI</sequence>
<organism evidence="2 3">
    <name type="scientific">Rhizophagus irregularis</name>
    <dbReference type="NCBI Taxonomy" id="588596"/>
    <lineage>
        <taxon>Eukaryota</taxon>
        <taxon>Fungi</taxon>
        <taxon>Fungi incertae sedis</taxon>
        <taxon>Mucoromycota</taxon>
        <taxon>Glomeromycotina</taxon>
        <taxon>Glomeromycetes</taxon>
        <taxon>Glomerales</taxon>
        <taxon>Glomeraceae</taxon>
        <taxon>Rhizophagus</taxon>
    </lineage>
</organism>
<accession>A0A2I1HJ98</accession>
<proteinExistence type="predicted"/>
<evidence type="ECO:0000313" key="3">
    <source>
        <dbReference type="Proteomes" id="UP000234323"/>
    </source>
</evidence>
<dbReference type="InterPro" id="IPR011009">
    <property type="entry name" value="Kinase-like_dom_sf"/>
</dbReference>
<dbReference type="VEuPathDB" id="FungiDB:RhiirFUN_015151"/>
<dbReference type="PROSITE" id="PS50011">
    <property type="entry name" value="PROTEIN_KINASE_DOM"/>
    <property type="match status" value="1"/>
</dbReference>